<feature type="transmembrane region" description="Helical" evidence="1">
    <location>
        <begin position="85"/>
        <end position="102"/>
    </location>
</feature>
<reference evidence="2 3" key="1">
    <citation type="submission" date="2019-07" db="EMBL/GenBank/DDBJ databases">
        <title>WGS assembly of Gossypium tomentosum.</title>
        <authorList>
            <person name="Chen Z.J."/>
            <person name="Sreedasyam A."/>
            <person name="Ando A."/>
            <person name="Song Q."/>
            <person name="De L."/>
            <person name="Hulse-Kemp A."/>
            <person name="Ding M."/>
            <person name="Ye W."/>
            <person name="Kirkbride R."/>
            <person name="Jenkins J."/>
            <person name="Plott C."/>
            <person name="Lovell J."/>
            <person name="Lin Y.-M."/>
            <person name="Vaughn R."/>
            <person name="Liu B."/>
            <person name="Li W."/>
            <person name="Simpson S."/>
            <person name="Scheffler B."/>
            <person name="Saski C."/>
            <person name="Grover C."/>
            <person name="Hu G."/>
            <person name="Conover J."/>
            <person name="Carlson J."/>
            <person name="Shu S."/>
            <person name="Boston L."/>
            <person name="Williams M."/>
            <person name="Peterson D."/>
            <person name="Mcgee K."/>
            <person name="Jones D."/>
            <person name="Wendel J."/>
            <person name="Stelly D."/>
            <person name="Grimwood J."/>
            <person name="Schmutz J."/>
        </authorList>
    </citation>
    <scope>NUCLEOTIDE SEQUENCE [LARGE SCALE GENOMIC DNA]</scope>
    <source>
        <strain evidence="2">7179.01</strain>
    </source>
</reference>
<protein>
    <submittedName>
        <fullName evidence="2">Uncharacterized protein</fullName>
    </submittedName>
</protein>
<keyword evidence="1" id="KW-0472">Membrane</keyword>
<dbReference type="AlphaFoldDB" id="A0A5D2Q2U1"/>
<name>A0A5D2Q2U1_GOSTO</name>
<evidence type="ECO:0000313" key="3">
    <source>
        <dbReference type="Proteomes" id="UP000322667"/>
    </source>
</evidence>
<evidence type="ECO:0000256" key="1">
    <source>
        <dbReference type="SAM" id="Phobius"/>
    </source>
</evidence>
<dbReference type="Proteomes" id="UP000322667">
    <property type="component" value="Chromosome A06"/>
</dbReference>
<sequence>MQNFIMSINRISAHKLVPVCRSEKTHRDRHQRIIQRKHIILAIFVPRKSHRRVLVGVKTTYFHHFCFSVIPFMIRNLMACLRLPLFGRTIALIVSLSIRFAARDRLQFPGAADFFRPTSWSPWSISIWACSKPNPEIKN</sequence>
<keyword evidence="3" id="KW-1185">Reference proteome</keyword>
<feature type="transmembrane region" description="Helical" evidence="1">
    <location>
        <begin position="53"/>
        <end position="73"/>
    </location>
</feature>
<keyword evidence="1" id="KW-0812">Transmembrane</keyword>
<keyword evidence="1" id="KW-1133">Transmembrane helix</keyword>
<dbReference type="EMBL" id="CM017615">
    <property type="protein sequence ID" value="TYI22502.1"/>
    <property type="molecule type" value="Genomic_DNA"/>
</dbReference>
<proteinExistence type="predicted"/>
<organism evidence="2 3">
    <name type="scientific">Gossypium tomentosum</name>
    <name type="common">Hawaiian cotton</name>
    <name type="synonym">Gossypium sandvicense</name>
    <dbReference type="NCBI Taxonomy" id="34277"/>
    <lineage>
        <taxon>Eukaryota</taxon>
        <taxon>Viridiplantae</taxon>
        <taxon>Streptophyta</taxon>
        <taxon>Embryophyta</taxon>
        <taxon>Tracheophyta</taxon>
        <taxon>Spermatophyta</taxon>
        <taxon>Magnoliopsida</taxon>
        <taxon>eudicotyledons</taxon>
        <taxon>Gunneridae</taxon>
        <taxon>Pentapetalae</taxon>
        <taxon>rosids</taxon>
        <taxon>malvids</taxon>
        <taxon>Malvales</taxon>
        <taxon>Malvaceae</taxon>
        <taxon>Malvoideae</taxon>
        <taxon>Gossypium</taxon>
    </lineage>
</organism>
<accession>A0A5D2Q2U1</accession>
<gene>
    <name evidence="2" type="ORF">ES332_A06G108300v1</name>
</gene>
<evidence type="ECO:0000313" key="2">
    <source>
        <dbReference type="EMBL" id="TYI22502.1"/>
    </source>
</evidence>